<dbReference type="AlphaFoldDB" id="A0A8B8C9P8"/>
<dbReference type="GO" id="GO:0004725">
    <property type="term" value="F:protein tyrosine phosphatase activity"/>
    <property type="evidence" value="ECO:0007669"/>
    <property type="project" value="InterPro"/>
</dbReference>
<accession>A0A8B8C9P8</accession>
<evidence type="ECO:0000256" key="1">
    <source>
        <dbReference type="ARBA" id="ARBA00009580"/>
    </source>
</evidence>
<evidence type="ECO:0000256" key="4">
    <source>
        <dbReference type="ARBA" id="ARBA00022912"/>
    </source>
</evidence>
<dbReference type="InterPro" id="IPR003595">
    <property type="entry name" value="Tyr_Pase_cat"/>
</dbReference>
<feature type="signal peptide" evidence="5">
    <location>
        <begin position="1"/>
        <end position="19"/>
    </location>
</feature>
<keyword evidence="3" id="KW-0378">Hydrolase</keyword>
<dbReference type="EC" id="3.1.3.48" evidence="2"/>
<dbReference type="InterPro" id="IPR008979">
    <property type="entry name" value="Galactose-bd-like_sf"/>
</dbReference>
<dbReference type="Proteomes" id="UP000694844">
    <property type="component" value="Chromosome 10"/>
</dbReference>
<dbReference type="PANTHER" id="PTHR19134:SF562">
    <property type="entry name" value="PROTEIN-TYROSINE-PHOSPHATASE"/>
    <property type="match status" value="1"/>
</dbReference>
<dbReference type="InterPro" id="IPR029021">
    <property type="entry name" value="Prot-tyrosine_phosphatase-like"/>
</dbReference>
<dbReference type="PRINTS" id="PR00700">
    <property type="entry name" value="PRTYPHPHTASE"/>
</dbReference>
<evidence type="ECO:0000256" key="5">
    <source>
        <dbReference type="SAM" id="SignalP"/>
    </source>
</evidence>
<dbReference type="KEGG" id="cvn:111116778"/>
<dbReference type="RefSeq" id="XP_022311486.1">
    <property type="nucleotide sequence ID" value="XM_022455778.1"/>
</dbReference>
<feature type="domain" description="Tyrosine-protein phosphatase" evidence="6">
    <location>
        <begin position="847"/>
        <end position="1114"/>
    </location>
</feature>
<dbReference type="InterPro" id="IPR000242">
    <property type="entry name" value="PTP_cat"/>
</dbReference>
<keyword evidence="5" id="KW-0732">Signal</keyword>
<feature type="chain" id="PRO_5034450197" description="protein-tyrosine-phosphatase" evidence="5">
    <location>
        <begin position="20"/>
        <end position="1126"/>
    </location>
</feature>
<dbReference type="Pfam" id="PF22633">
    <property type="entry name" value="F5_F8_type_C_2"/>
    <property type="match status" value="1"/>
</dbReference>
<name>A0A8B8C9P8_CRAVI</name>
<dbReference type="InterPro" id="IPR000742">
    <property type="entry name" value="EGF"/>
</dbReference>
<dbReference type="Gene3D" id="2.170.300.10">
    <property type="entry name" value="Tie2 ligand-binding domain superfamily"/>
    <property type="match status" value="2"/>
</dbReference>
<dbReference type="Gene3D" id="2.60.120.260">
    <property type="entry name" value="Galactose-binding domain-like"/>
    <property type="match status" value="1"/>
</dbReference>
<feature type="domain" description="Tyrosine specific protein phosphatases" evidence="7">
    <location>
        <begin position="754"/>
        <end position="829"/>
    </location>
</feature>
<dbReference type="PROSITE" id="PS50056">
    <property type="entry name" value="TYR_PHOSPHATASE_2"/>
    <property type="match status" value="2"/>
</dbReference>
<dbReference type="Pfam" id="PF00102">
    <property type="entry name" value="Y_phosphatase"/>
    <property type="match status" value="2"/>
</dbReference>
<dbReference type="SMART" id="SM00194">
    <property type="entry name" value="PTPc"/>
    <property type="match status" value="1"/>
</dbReference>
<dbReference type="SUPFAM" id="SSF49785">
    <property type="entry name" value="Galactose-binding domain-like"/>
    <property type="match status" value="1"/>
</dbReference>
<proteinExistence type="inferred from homology"/>
<evidence type="ECO:0000259" key="6">
    <source>
        <dbReference type="PROSITE" id="PS50055"/>
    </source>
</evidence>
<reference evidence="9" key="1">
    <citation type="submission" date="2025-08" db="UniProtKB">
        <authorList>
            <consortium name="RefSeq"/>
        </authorList>
    </citation>
    <scope>IDENTIFICATION</scope>
    <source>
        <tissue evidence="9">Whole sample</tissue>
    </source>
</reference>
<gene>
    <name evidence="9" type="primary">LOC111116778</name>
</gene>
<dbReference type="InterPro" id="IPR000387">
    <property type="entry name" value="Tyr_Pase_dom"/>
</dbReference>
<dbReference type="Gene3D" id="3.90.190.10">
    <property type="entry name" value="Protein tyrosine phosphatase superfamily"/>
    <property type="match status" value="2"/>
</dbReference>
<dbReference type="PROSITE" id="PS50055">
    <property type="entry name" value="TYR_PHOSPHATASE_PTP"/>
    <property type="match status" value="2"/>
</dbReference>
<dbReference type="PANTHER" id="PTHR19134">
    <property type="entry name" value="RECEPTOR-TYPE TYROSINE-PROTEIN PHOSPHATASE"/>
    <property type="match status" value="1"/>
</dbReference>
<comment type="similarity">
    <text evidence="1">Belongs to the protein-tyrosine phosphatase family.</text>
</comment>
<evidence type="ECO:0000259" key="7">
    <source>
        <dbReference type="PROSITE" id="PS50056"/>
    </source>
</evidence>
<protein>
    <recommendedName>
        <fullName evidence="2">protein-tyrosine-phosphatase</fullName>
        <ecNumber evidence="2">3.1.3.48</ecNumber>
    </recommendedName>
</protein>
<dbReference type="CDD" id="cd00047">
    <property type="entry name" value="PTPc"/>
    <property type="match status" value="1"/>
</dbReference>
<evidence type="ECO:0000256" key="3">
    <source>
        <dbReference type="ARBA" id="ARBA00022801"/>
    </source>
</evidence>
<dbReference type="SUPFAM" id="SSF52799">
    <property type="entry name" value="(Phosphotyrosine protein) phosphatases II"/>
    <property type="match status" value="2"/>
</dbReference>
<keyword evidence="8" id="KW-1185">Reference proteome</keyword>
<feature type="domain" description="Tyrosine specific protein phosphatases" evidence="7">
    <location>
        <begin position="1030"/>
        <end position="1105"/>
    </location>
</feature>
<dbReference type="SMART" id="SM00404">
    <property type="entry name" value="PTPc_motif"/>
    <property type="match status" value="2"/>
</dbReference>
<dbReference type="GeneID" id="111116778"/>
<keyword evidence="4" id="KW-0904">Protein phosphatase</keyword>
<evidence type="ECO:0000313" key="9">
    <source>
        <dbReference type="RefSeq" id="XP_022311486.1"/>
    </source>
</evidence>
<evidence type="ECO:0000313" key="8">
    <source>
        <dbReference type="Proteomes" id="UP000694844"/>
    </source>
</evidence>
<dbReference type="InterPro" id="IPR050348">
    <property type="entry name" value="Protein-Tyr_Phosphatase"/>
</dbReference>
<feature type="domain" description="Tyrosine-protein phosphatase" evidence="6">
    <location>
        <begin position="586"/>
        <end position="838"/>
    </location>
</feature>
<sequence>MSAVNMVFLLSLFIVSVKAYDQLVKFGTTEVALNEALPGYNASKAIDGNITQHISYCSHTNELSTITEAWLRIDLKETYSLKSVKFWYREDEPGTRRLPGYSIRVSNDSNVPPPWSICYQDTGNNFLDSILQNDCERTAQYVWIYQNNTFIGPCPVLEICEVQVFGCDTGKYGSNCNKSCEHCHNINHCGIVSGKCDTSGCANKNFSPPYCQECIPGLYGQHCSKQCSEFCQLKACDRNTGYCLHGCEKGYNGSLCNHSCPLGTYDYACREICGECYQRQSCNHMNGNCADGCKEGFKGELCKMPCSDGEFGKDCTHDCSGNCLNGAVCDKYKGTCESCSIGYEGPRCDKACIYGRYGLKCSLKCGHCIDSTNCNHVNGTCTQGCAPGWQKLDKCVIPCLNGTYGKGCIYNCTAICPNGDFCNRIDGSCPEGPMERQNEDNSQISIIAGSISTVVIVALVTIGFKIIMYRRRENKHSRQVIEEDYVYQLPEIVDDENAYEELDAAEENCIKQFATPSSTPISLESPIIQRNEPDASAKSQEFDKQNNCFHSSTKLHCEVKCPTKVVMIPDLKSKILDLEEHFNEGFIKEFECISTENLEKSSRIGKLRENITKNRCAKILPYDHSRVILQSSVSEYINASFIKNINGDTSYIASQAPMPNTYSEFWQMVWQEDVCVIALVLTIEEDTREKSKQYWPDNSTMNQGIFAIQLKSEKTYSHYTVRTFLLTNKTSRENRQIIHLQFTAWPDGGTPYPVDLLMYYRHMTRAMEKYPENKLLVHCRSGIGPTAVIIALDALYKHGLKTGMVNIMDFVSKMREDRMNMIEGLNQYICLYHVLYECFRANTGILSREQFLKDFTLQNIGDQFNILSAIKPNGVDRQRDPNVDKCTEYQNTIMQAEKTNHSQSPAEEGAVLSCSTVVLSSFTKRNCIIAGRYPNHGEAVDLIRLLIDQKCSILVSINPLFDVPYSEEWFSASVQTKNIQVEVIPVAKMSEHIALSTLRAKEFAAHHWHQTTVYELTSWKYSDITPCDFDPMLDVIKSVELDKRVDINKKLVVLSRDGATGCGVFCAVYNAIQQLQQDEEVDMFTIVRLLQSRRPEMISDLSEYLCCYNALKHYIKGTERSRQFRT</sequence>
<organism evidence="8 9">
    <name type="scientific">Crassostrea virginica</name>
    <name type="common">Eastern oyster</name>
    <dbReference type="NCBI Taxonomy" id="6565"/>
    <lineage>
        <taxon>Eukaryota</taxon>
        <taxon>Metazoa</taxon>
        <taxon>Spiralia</taxon>
        <taxon>Lophotrochozoa</taxon>
        <taxon>Mollusca</taxon>
        <taxon>Bivalvia</taxon>
        <taxon>Autobranchia</taxon>
        <taxon>Pteriomorphia</taxon>
        <taxon>Ostreida</taxon>
        <taxon>Ostreoidea</taxon>
        <taxon>Ostreidae</taxon>
        <taxon>Crassostrea</taxon>
    </lineage>
</organism>
<dbReference type="SMART" id="SM00181">
    <property type="entry name" value="EGF"/>
    <property type="match status" value="4"/>
</dbReference>
<evidence type="ECO:0000256" key="2">
    <source>
        <dbReference type="ARBA" id="ARBA00013064"/>
    </source>
</evidence>
<dbReference type="OrthoDB" id="6186873at2759"/>